<sequence>MGHICFILSMKSDTNITGCGGHVDVLNEILVVALIKLYFLDWLMCQFVCIQHIRVDITMSDVLYTITSWNKNNDYN</sequence>
<proteinExistence type="predicted"/>
<reference evidence="1" key="1">
    <citation type="submission" date="2019-03" db="EMBL/GenBank/DDBJ databases">
        <authorList>
            <person name="Mank J."/>
            <person name="Almeida P."/>
        </authorList>
    </citation>
    <scope>NUCLEOTIDE SEQUENCE</scope>
    <source>
        <strain evidence="1">78183</strain>
    </source>
</reference>
<dbReference type="EMBL" id="CAADRP010001774">
    <property type="protein sequence ID" value="VFU51983.1"/>
    <property type="molecule type" value="Genomic_DNA"/>
</dbReference>
<accession>A0A6N2MCR5</accession>
<organism evidence="1">
    <name type="scientific">Salix viminalis</name>
    <name type="common">Common osier</name>
    <name type="synonym">Basket willow</name>
    <dbReference type="NCBI Taxonomy" id="40686"/>
    <lineage>
        <taxon>Eukaryota</taxon>
        <taxon>Viridiplantae</taxon>
        <taxon>Streptophyta</taxon>
        <taxon>Embryophyta</taxon>
        <taxon>Tracheophyta</taxon>
        <taxon>Spermatophyta</taxon>
        <taxon>Magnoliopsida</taxon>
        <taxon>eudicotyledons</taxon>
        <taxon>Gunneridae</taxon>
        <taxon>Pentapetalae</taxon>
        <taxon>rosids</taxon>
        <taxon>fabids</taxon>
        <taxon>Malpighiales</taxon>
        <taxon>Salicaceae</taxon>
        <taxon>Saliceae</taxon>
        <taxon>Salix</taxon>
    </lineage>
</organism>
<gene>
    <name evidence="1" type="ORF">SVIM_LOCUS353534</name>
</gene>
<dbReference type="AlphaFoldDB" id="A0A6N2MCR5"/>
<name>A0A6N2MCR5_SALVM</name>
<evidence type="ECO:0000313" key="1">
    <source>
        <dbReference type="EMBL" id="VFU51983.1"/>
    </source>
</evidence>
<protein>
    <submittedName>
        <fullName evidence="1">Uncharacterized protein</fullName>
    </submittedName>
</protein>